<accession>A0AAE1LS55</accession>
<keyword evidence="1" id="KW-0418">Kinase</keyword>
<dbReference type="Proteomes" id="UP001219518">
    <property type="component" value="Unassembled WGS sequence"/>
</dbReference>
<reference evidence="1" key="2">
    <citation type="journal article" date="2023" name="BMC Genomics">
        <title>Pest status, molecular evolution, and epigenetic factors derived from the genome assembly of Frankliniella fusca, a thysanopteran phytovirus vector.</title>
        <authorList>
            <person name="Catto M.A."/>
            <person name="Labadie P.E."/>
            <person name="Jacobson A.L."/>
            <person name="Kennedy G.G."/>
            <person name="Srinivasan R."/>
            <person name="Hunt B.G."/>
        </authorList>
    </citation>
    <scope>NUCLEOTIDE SEQUENCE</scope>
    <source>
        <strain evidence="1">PL_HMW_Pooled</strain>
    </source>
</reference>
<protein>
    <submittedName>
        <fullName evidence="1">NAD kinase</fullName>
    </submittedName>
</protein>
<keyword evidence="1" id="KW-0808">Transferase</keyword>
<dbReference type="EMBL" id="JAHWGI010001327">
    <property type="protein sequence ID" value="KAK3928372.1"/>
    <property type="molecule type" value="Genomic_DNA"/>
</dbReference>
<dbReference type="AlphaFoldDB" id="A0AAE1LS55"/>
<reference evidence="1" key="1">
    <citation type="submission" date="2021-07" db="EMBL/GenBank/DDBJ databases">
        <authorList>
            <person name="Catto M.A."/>
            <person name="Jacobson A."/>
            <person name="Kennedy G."/>
            <person name="Labadie P."/>
            <person name="Hunt B.G."/>
            <person name="Srinivasan R."/>
        </authorList>
    </citation>
    <scope>NUCLEOTIDE SEQUENCE</scope>
    <source>
        <strain evidence="1">PL_HMW_Pooled</strain>
        <tissue evidence="1">Head</tissue>
    </source>
</reference>
<name>A0AAE1LS55_9NEOP</name>
<gene>
    <name evidence="1" type="ORF">KUF71_016619</name>
</gene>
<organism evidence="1 2">
    <name type="scientific">Frankliniella fusca</name>
    <dbReference type="NCBI Taxonomy" id="407009"/>
    <lineage>
        <taxon>Eukaryota</taxon>
        <taxon>Metazoa</taxon>
        <taxon>Ecdysozoa</taxon>
        <taxon>Arthropoda</taxon>
        <taxon>Hexapoda</taxon>
        <taxon>Insecta</taxon>
        <taxon>Pterygota</taxon>
        <taxon>Neoptera</taxon>
        <taxon>Paraneoptera</taxon>
        <taxon>Thysanoptera</taxon>
        <taxon>Terebrantia</taxon>
        <taxon>Thripoidea</taxon>
        <taxon>Thripidae</taxon>
        <taxon>Frankliniella</taxon>
    </lineage>
</organism>
<evidence type="ECO:0000313" key="2">
    <source>
        <dbReference type="Proteomes" id="UP001219518"/>
    </source>
</evidence>
<keyword evidence="2" id="KW-1185">Reference proteome</keyword>
<dbReference type="GO" id="GO:0016301">
    <property type="term" value="F:kinase activity"/>
    <property type="evidence" value="ECO:0007669"/>
    <property type="project" value="UniProtKB-KW"/>
</dbReference>
<proteinExistence type="predicted"/>
<sequence length="309" mass="34390">MGDDLFENVFGAPRTPCLPAGPGLPTVSDVMRMFYFRTSKKVETYKQCARSVAVAVQRKWFDVEKGTIDISNIIKKIDKVYKQYLLLQKSPGVKNGPAYKKRFCDLCDSVKKDFEIGNGQKLSGKCNTKNFTRDCKRQAARADSSMAGLGLVTHCRKRTSPIAKADTAAMQDQDIDPTQPVKIEDHDSTVVDPDFDPALEMTIKEEEPGAKPLTSPQLMQYLDKGGSSTRSAFRVVASVAAAAQLPVRRLKCGRTSLWKRRSDHRAAKAKEIRQKFRSRTVKVPLTVHWDGIKVAPLAGGSRRKLEEPS</sequence>
<evidence type="ECO:0000313" key="1">
    <source>
        <dbReference type="EMBL" id="KAK3928372.1"/>
    </source>
</evidence>
<comment type="caution">
    <text evidence="1">The sequence shown here is derived from an EMBL/GenBank/DDBJ whole genome shotgun (WGS) entry which is preliminary data.</text>
</comment>